<dbReference type="Proteomes" id="UP000243342">
    <property type="component" value="Unassembled WGS sequence"/>
</dbReference>
<accession>A0A1J7BRF5</accession>
<dbReference type="InterPro" id="IPR029033">
    <property type="entry name" value="His_PPase_superfam"/>
</dbReference>
<dbReference type="STRING" id="1428644.BIV57_18375"/>
<dbReference type="InterPro" id="IPR050275">
    <property type="entry name" value="PGM_Phosphatase"/>
</dbReference>
<dbReference type="EMBL" id="MLCF01000118">
    <property type="protein sequence ID" value="OIV36025.1"/>
    <property type="molecule type" value="Genomic_DNA"/>
</dbReference>
<dbReference type="Gene3D" id="3.40.50.1240">
    <property type="entry name" value="Phosphoglycerate mutase-like"/>
    <property type="match status" value="1"/>
</dbReference>
<dbReference type="OrthoDB" id="5449373at2"/>
<dbReference type="InterPro" id="IPR013078">
    <property type="entry name" value="His_Pase_superF_clade-1"/>
</dbReference>
<protein>
    <recommendedName>
        <fullName evidence="3">Histidine phosphatase family protein</fullName>
    </recommendedName>
</protein>
<dbReference type="PANTHER" id="PTHR48100">
    <property type="entry name" value="BROAD-SPECIFICITY PHOSPHATASE YOR283W-RELATED"/>
    <property type="match status" value="1"/>
</dbReference>
<dbReference type="Pfam" id="PF00300">
    <property type="entry name" value="His_Phos_1"/>
    <property type="match status" value="1"/>
</dbReference>
<dbReference type="SUPFAM" id="SSF53254">
    <property type="entry name" value="Phosphoglycerate mutase-like"/>
    <property type="match status" value="1"/>
</dbReference>
<dbReference type="GO" id="GO:0016791">
    <property type="term" value="F:phosphatase activity"/>
    <property type="evidence" value="ECO:0007669"/>
    <property type="project" value="TreeGrafter"/>
</dbReference>
<dbReference type="RefSeq" id="WP_071657997.1">
    <property type="nucleotide sequence ID" value="NZ_MLCF01000118.1"/>
</dbReference>
<organism evidence="1 2">
    <name type="scientific">Mangrovactinospora gilvigrisea</name>
    <dbReference type="NCBI Taxonomy" id="1428644"/>
    <lineage>
        <taxon>Bacteria</taxon>
        <taxon>Bacillati</taxon>
        <taxon>Actinomycetota</taxon>
        <taxon>Actinomycetes</taxon>
        <taxon>Kitasatosporales</taxon>
        <taxon>Streptomycetaceae</taxon>
        <taxon>Mangrovactinospora</taxon>
    </lineage>
</organism>
<dbReference type="SMART" id="SM00855">
    <property type="entry name" value="PGAM"/>
    <property type="match status" value="1"/>
</dbReference>
<dbReference type="GO" id="GO:0005737">
    <property type="term" value="C:cytoplasm"/>
    <property type="evidence" value="ECO:0007669"/>
    <property type="project" value="TreeGrafter"/>
</dbReference>
<reference evidence="1 2" key="1">
    <citation type="submission" date="2016-10" db="EMBL/GenBank/DDBJ databases">
        <title>Genome sequence of Streptomyces gilvigriseus MUSC 26.</title>
        <authorList>
            <person name="Lee L.-H."/>
            <person name="Ser H.-L."/>
        </authorList>
    </citation>
    <scope>NUCLEOTIDE SEQUENCE [LARGE SCALE GENOMIC DNA]</scope>
    <source>
        <strain evidence="1 2">MUSC 26</strain>
    </source>
</reference>
<sequence length="246" mass="26295">MGDPAANTPSAAAELLAARHGQSLANLRIPAAEAAGQAVTGLPARDADVPLTPLGIREARALGTHLCRPPHSPTTVLISPYTRTRDTYQNAVIQAAQDGLMLPVATVDDRLRDRAQGIFQLLTDATARRRFPQEHARRAQLGPYRHRPPGGESFPEVLARVRALLDDIRYTYSPTPGTRILLVTHDAVILALRALAEGLDPADPEDEHALAAVPMAPTGSLSRWRLDANGTLTLTAYGATEHLAAA</sequence>
<dbReference type="AlphaFoldDB" id="A0A1J7BRF5"/>
<dbReference type="PANTHER" id="PTHR48100:SF1">
    <property type="entry name" value="HISTIDINE PHOSPHATASE FAMILY PROTEIN-RELATED"/>
    <property type="match status" value="1"/>
</dbReference>
<dbReference type="CDD" id="cd07067">
    <property type="entry name" value="HP_PGM_like"/>
    <property type="match status" value="1"/>
</dbReference>
<keyword evidence="2" id="KW-1185">Reference proteome</keyword>
<gene>
    <name evidence="1" type="ORF">BIV57_18375</name>
</gene>
<evidence type="ECO:0000313" key="2">
    <source>
        <dbReference type="Proteomes" id="UP000243342"/>
    </source>
</evidence>
<proteinExistence type="predicted"/>
<comment type="caution">
    <text evidence="1">The sequence shown here is derived from an EMBL/GenBank/DDBJ whole genome shotgun (WGS) entry which is preliminary data.</text>
</comment>
<name>A0A1J7BRF5_9ACTN</name>
<evidence type="ECO:0008006" key="3">
    <source>
        <dbReference type="Google" id="ProtNLM"/>
    </source>
</evidence>
<evidence type="ECO:0000313" key="1">
    <source>
        <dbReference type="EMBL" id="OIV36025.1"/>
    </source>
</evidence>